<reference evidence="3" key="1">
    <citation type="submission" date="2020-06" db="EMBL/GenBank/DDBJ databases">
        <authorList>
            <person name="Li T."/>
            <person name="Hu X."/>
            <person name="Zhang T."/>
            <person name="Song X."/>
            <person name="Zhang H."/>
            <person name="Dai N."/>
            <person name="Sheng W."/>
            <person name="Hou X."/>
            <person name="Wei L."/>
        </authorList>
    </citation>
    <scope>NUCLEOTIDE SEQUENCE</scope>
    <source>
        <strain evidence="3">KEN1</strain>
        <tissue evidence="3">Leaf</tissue>
    </source>
</reference>
<evidence type="ECO:0000256" key="1">
    <source>
        <dbReference type="SAM" id="MobiDB-lite"/>
    </source>
</evidence>
<name>A0AAW2XZ94_9LAMI</name>
<comment type="caution">
    <text evidence="3">The sequence shown here is derived from an EMBL/GenBank/DDBJ whole genome shotgun (WGS) entry which is preliminary data.</text>
</comment>
<dbReference type="Pfam" id="PF04195">
    <property type="entry name" value="Transposase_28"/>
    <property type="match status" value="1"/>
</dbReference>
<protein>
    <recommendedName>
        <fullName evidence="2">Transposase (putative) gypsy type domain-containing protein</fullName>
    </recommendedName>
</protein>
<dbReference type="AlphaFoldDB" id="A0AAW2XZ94"/>
<evidence type="ECO:0000313" key="3">
    <source>
        <dbReference type="EMBL" id="KAL0458489.1"/>
    </source>
</evidence>
<dbReference type="EMBL" id="JACGWN010000002">
    <property type="protein sequence ID" value="KAL0458489.1"/>
    <property type="molecule type" value="Genomic_DNA"/>
</dbReference>
<proteinExistence type="predicted"/>
<evidence type="ECO:0000259" key="2">
    <source>
        <dbReference type="Pfam" id="PF04195"/>
    </source>
</evidence>
<feature type="region of interest" description="Disordered" evidence="1">
    <location>
        <begin position="1"/>
        <end position="40"/>
    </location>
</feature>
<dbReference type="InterPro" id="IPR007321">
    <property type="entry name" value="Transposase_28"/>
</dbReference>
<feature type="domain" description="Transposase (putative) gypsy type" evidence="2">
    <location>
        <begin position="88"/>
        <end position="153"/>
    </location>
</feature>
<accession>A0AAW2XZ94</accession>
<sequence>MSSTDESITYVGENLGEDPSEATSKREERVLPGTRGSQPSGSAWVACCLRQSDIYQLVEEFGIPQEFVVSVLPPDSHPSSRPPGYMSFFISHLRAGLRFPLPSFFCDVSREFQVPLNQLVTNSISILVAFSMIFQYNNLIPSFKVFSQCFQLKRIEPGVFHFAPWRGVSFLPTPSPPKRWKGDFFFVLPPRPWAVPQRWIYDSPPAVPFSLANRSFNLCGLLDKLNEKPYDYKELTEERLLSHFA</sequence>
<gene>
    <name evidence="3" type="ORF">Slati_0476100</name>
</gene>
<reference evidence="3" key="2">
    <citation type="journal article" date="2024" name="Plant">
        <title>Genomic evolution and insights into agronomic trait innovations of Sesamum species.</title>
        <authorList>
            <person name="Miao H."/>
            <person name="Wang L."/>
            <person name="Qu L."/>
            <person name="Liu H."/>
            <person name="Sun Y."/>
            <person name="Le M."/>
            <person name="Wang Q."/>
            <person name="Wei S."/>
            <person name="Zheng Y."/>
            <person name="Lin W."/>
            <person name="Duan Y."/>
            <person name="Cao H."/>
            <person name="Xiong S."/>
            <person name="Wang X."/>
            <person name="Wei L."/>
            <person name="Li C."/>
            <person name="Ma Q."/>
            <person name="Ju M."/>
            <person name="Zhao R."/>
            <person name="Li G."/>
            <person name="Mu C."/>
            <person name="Tian Q."/>
            <person name="Mei H."/>
            <person name="Zhang T."/>
            <person name="Gao T."/>
            <person name="Zhang H."/>
        </authorList>
    </citation>
    <scope>NUCLEOTIDE SEQUENCE</scope>
    <source>
        <strain evidence="3">KEN1</strain>
    </source>
</reference>
<organism evidence="3">
    <name type="scientific">Sesamum latifolium</name>
    <dbReference type="NCBI Taxonomy" id="2727402"/>
    <lineage>
        <taxon>Eukaryota</taxon>
        <taxon>Viridiplantae</taxon>
        <taxon>Streptophyta</taxon>
        <taxon>Embryophyta</taxon>
        <taxon>Tracheophyta</taxon>
        <taxon>Spermatophyta</taxon>
        <taxon>Magnoliopsida</taxon>
        <taxon>eudicotyledons</taxon>
        <taxon>Gunneridae</taxon>
        <taxon>Pentapetalae</taxon>
        <taxon>asterids</taxon>
        <taxon>lamiids</taxon>
        <taxon>Lamiales</taxon>
        <taxon>Pedaliaceae</taxon>
        <taxon>Sesamum</taxon>
    </lineage>
</organism>